<sequence length="613" mass="66037">MPRDPVLRALMAGAVLATVWVFAGPWPDAASWLVQAALDGVFIWFSWKVATRPRIDASVRRFWRGTTLGGCFFLLGDLYQSITAARDPELNATAGTAQTVLVAMGLGCVVWVMLTHPLRVEGRERTRLWLDAATVLCGVAVFAWYFSLSGDSAPDTPAQIAVALVGSGLMLVSAFAMCKLLLSGAAPFTFRAGVVGVTSAALVGLETSLHAVVAEASEPGVLIARLLPCFLLAAAPRVQQLQMRVEPSGVTARKRRPYSRLPYIAVGATQALLIVALLDEGLNLRAWGVVAGVVAITALVVVRQSVAFTDNAQLLARLDARERRFRSLVQHASDVTLVIGGRGVVTYASPALLRVLGIAPDEALGIDPRDLIHPEDRPIADRLRQRLEGSPRTTVTVQLRAGSADGTWRWLQLVATNLVDDPSVEGIIVNARDVSEERQLQERLRYDATHDTLTKLANRAFFDERVRLFASEAPHAETTMAILAVDLDDFKPVNDALGHHVGDALLVAVAERLRRCVLPTDTVARLGGDEFAILLPATSYTGATAIADQILAAFQEPAYVDGHEVPIRASIGIAVGTGADVDTLLRDADAAMYAVKHNGKGRYFYADQRGRGR</sequence>
<keyword evidence="6" id="KW-1185">Reference proteome</keyword>
<reference evidence="5" key="1">
    <citation type="submission" date="2022-12" db="EMBL/GenBank/DDBJ databases">
        <title>New Phytohabitans aurantiacus sp. RD004123 nov., an actinomycete isolated from soil.</title>
        <authorList>
            <person name="Triningsih D.W."/>
            <person name="Harunari E."/>
            <person name="Igarashi Y."/>
        </authorList>
    </citation>
    <scope>NUCLEOTIDE SEQUENCE</scope>
    <source>
        <strain evidence="5">RD004123</strain>
    </source>
</reference>
<dbReference type="PANTHER" id="PTHR44757:SF2">
    <property type="entry name" value="BIOFILM ARCHITECTURE MAINTENANCE PROTEIN MBAA"/>
    <property type="match status" value="1"/>
</dbReference>
<protein>
    <recommendedName>
        <fullName evidence="7">GGDEF domain-containing protein</fullName>
    </recommendedName>
</protein>
<proteinExistence type="predicted"/>
<name>A0ABQ5R712_9ACTN</name>
<evidence type="ECO:0008006" key="7">
    <source>
        <dbReference type="Google" id="ProtNLM"/>
    </source>
</evidence>
<feature type="domain" description="GGDEF" evidence="4">
    <location>
        <begin position="478"/>
        <end position="608"/>
    </location>
</feature>
<gene>
    <name evidence="5" type="ORF">Pa4123_78270</name>
</gene>
<organism evidence="5 6">
    <name type="scientific">Phytohabitans aurantiacus</name>
    <dbReference type="NCBI Taxonomy" id="3016789"/>
    <lineage>
        <taxon>Bacteria</taxon>
        <taxon>Bacillati</taxon>
        <taxon>Actinomycetota</taxon>
        <taxon>Actinomycetes</taxon>
        <taxon>Micromonosporales</taxon>
        <taxon>Micromonosporaceae</taxon>
    </lineage>
</organism>
<accession>A0ABQ5R712</accession>
<feature type="transmembrane region" description="Helical" evidence="1">
    <location>
        <begin position="158"/>
        <end position="182"/>
    </location>
</feature>
<feature type="transmembrane region" description="Helical" evidence="1">
    <location>
        <begin position="32"/>
        <end position="50"/>
    </location>
</feature>
<dbReference type="PROSITE" id="PS50887">
    <property type="entry name" value="GGDEF"/>
    <property type="match status" value="1"/>
</dbReference>
<dbReference type="Pfam" id="PF00990">
    <property type="entry name" value="GGDEF"/>
    <property type="match status" value="1"/>
</dbReference>
<feature type="transmembrane region" description="Helical" evidence="1">
    <location>
        <begin position="7"/>
        <end position="26"/>
    </location>
</feature>
<feature type="transmembrane region" description="Helical" evidence="1">
    <location>
        <begin position="260"/>
        <end position="278"/>
    </location>
</feature>
<evidence type="ECO:0000313" key="5">
    <source>
        <dbReference type="EMBL" id="GLI02549.1"/>
    </source>
</evidence>
<dbReference type="PANTHER" id="PTHR44757">
    <property type="entry name" value="DIGUANYLATE CYCLASE DGCP"/>
    <property type="match status" value="1"/>
</dbReference>
<feature type="domain" description="PAC" evidence="3">
    <location>
        <begin position="393"/>
        <end position="446"/>
    </location>
</feature>
<dbReference type="Proteomes" id="UP001144280">
    <property type="component" value="Unassembled WGS sequence"/>
</dbReference>
<dbReference type="InterPro" id="IPR043128">
    <property type="entry name" value="Rev_trsase/Diguanyl_cyclase"/>
</dbReference>
<dbReference type="NCBIfam" id="TIGR00254">
    <property type="entry name" value="GGDEF"/>
    <property type="match status" value="1"/>
</dbReference>
<dbReference type="InterPro" id="IPR029787">
    <property type="entry name" value="Nucleotide_cyclase"/>
</dbReference>
<dbReference type="SMART" id="SM00091">
    <property type="entry name" value="PAS"/>
    <property type="match status" value="1"/>
</dbReference>
<dbReference type="SUPFAM" id="SSF55785">
    <property type="entry name" value="PYP-like sensor domain (PAS domain)"/>
    <property type="match status" value="1"/>
</dbReference>
<evidence type="ECO:0000313" key="6">
    <source>
        <dbReference type="Proteomes" id="UP001144280"/>
    </source>
</evidence>
<comment type="caution">
    <text evidence="5">The sequence shown here is derived from an EMBL/GenBank/DDBJ whole genome shotgun (WGS) entry which is preliminary data.</text>
</comment>
<dbReference type="CDD" id="cd01949">
    <property type="entry name" value="GGDEF"/>
    <property type="match status" value="1"/>
</dbReference>
<dbReference type="SUPFAM" id="SSF55073">
    <property type="entry name" value="Nucleotide cyclase"/>
    <property type="match status" value="1"/>
</dbReference>
<dbReference type="Gene3D" id="3.30.450.20">
    <property type="entry name" value="PAS domain"/>
    <property type="match status" value="1"/>
</dbReference>
<evidence type="ECO:0000259" key="3">
    <source>
        <dbReference type="PROSITE" id="PS50113"/>
    </source>
</evidence>
<dbReference type="PROSITE" id="PS50112">
    <property type="entry name" value="PAS"/>
    <property type="match status" value="1"/>
</dbReference>
<dbReference type="NCBIfam" id="TIGR00229">
    <property type="entry name" value="sensory_box"/>
    <property type="match status" value="1"/>
</dbReference>
<dbReference type="SMART" id="SM00267">
    <property type="entry name" value="GGDEF"/>
    <property type="match status" value="1"/>
</dbReference>
<feature type="transmembrane region" description="Helical" evidence="1">
    <location>
        <begin position="284"/>
        <end position="302"/>
    </location>
</feature>
<dbReference type="InterPro" id="IPR035965">
    <property type="entry name" value="PAS-like_dom_sf"/>
</dbReference>
<dbReference type="InterPro" id="IPR052155">
    <property type="entry name" value="Biofilm_reg_signaling"/>
</dbReference>
<feature type="transmembrane region" description="Helical" evidence="1">
    <location>
        <begin position="94"/>
        <end position="116"/>
    </location>
</feature>
<dbReference type="CDD" id="cd00130">
    <property type="entry name" value="PAS"/>
    <property type="match status" value="1"/>
</dbReference>
<dbReference type="InterPro" id="IPR000160">
    <property type="entry name" value="GGDEF_dom"/>
</dbReference>
<evidence type="ECO:0000259" key="4">
    <source>
        <dbReference type="PROSITE" id="PS50887"/>
    </source>
</evidence>
<dbReference type="EMBL" id="BSDI01000063">
    <property type="protein sequence ID" value="GLI02549.1"/>
    <property type="molecule type" value="Genomic_DNA"/>
</dbReference>
<keyword evidence="1" id="KW-0472">Membrane</keyword>
<feature type="transmembrane region" description="Helical" evidence="1">
    <location>
        <begin position="128"/>
        <end position="146"/>
    </location>
</feature>
<dbReference type="InterPro" id="IPR000014">
    <property type="entry name" value="PAS"/>
</dbReference>
<keyword evidence="1" id="KW-1133">Transmembrane helix</keyword>
<dbReference type="InterPro" id="IPR013767">
    <property type="entry name" value="PAS_fold"/>
</dbReference>
<dbReference type="Gene3D" id="3.30.70.270">
    <property type="match status" value="1"/>
</dbReference>
<dbReference type="Pfam" id="PF00989">
    <property type="entry name" value="PAS"/>
    <property type="match status" value="1"/>
</dbReference>
<keyword evidence="1" id="KW-0812">Transmembrane</keyword>
<feature type="transmembrane region" description="Helical" evidence="1">
    <location>
        <begin position="62"/>
        <end position="82"/>
    </location>
</feature>
<evidence type="ECO:0000259" key="2">
    <source>
        <dbReference type="PROSITE" id="PS50112"/>
    </source>
</evidence>
<dbReference type="InterPro" id="IPR000700">
    <property type="entry name" value="PAS-assoc_C"/>
</dbReference>
<dbReference type="PROSITE" id="PS50113">
    <property type="entry name" value="PAC"/>
    <property type="match status" value="1"/>
</dbReference>
<evidence type="ECO:0000256" key="1">
    <source>
        <dbReference type="SAM" id="Phobius"/>
    </source>
</evidence>
<feature type="domain" description="PAS" evidence="2">
    <location>
        <begin position="321"/>
        <end position="377"/>
    </location>
</feature>